<dbReference type="Pfam" id="PF03705">
    <property type="entry name" value="CheR_N"/>
    <property type="match status" value="1"/>
</dbReference>
<dbReference type="InterPro" id="IPR022642">
    <property type="entry name" value="CheR_C"/>
</dbReference>
<dbReference type="Proteomes" id="UP001281305">
    <property type="component" value="Chromosome"/>
</dbReference>
<feature type="domain" description="CheR-type methyltransferase" evidence="6">
    <location>
        <begin position="9"/>
        <end position="287"/>
    </location>
</feature>
<evidence type="ECO:0000256" key="5">
    <source>
        <dbReference type="PIRNR" id="PIRNR000410"/>
    </source>
</evidence>
<sequence length="297" mass="34063">MTQPMANSAPLQPLAIDEVTFKRLAELVRDETGIVLGDNKRNLVVSRLARRLRDLDMTDFSSYTRFISARENHEERRFLTSLLTTNVTRFFREDHHFQALAKDVLPPLVERARHGGRVRLWSAGCSTGEEPYSIAMQVLEAFPDAARHDFRILATDIDAKVIQTAQTGTYPNLAEGHVPDVFLKKYFQRSNDVETAWHVTEKLRELVTFGELNLLRDWPMRGLFDVIFCRNVVIYFDTETQARLWSRFGAILAPDGHLFIGHSERVHSVDDAHFEPTGTTQYRRVDALPKVAKRSPI</sequence>
<gene>
    <name evidence="7" type="ORF">RZS32_001785</name>
</gene>
<dbReference type="PANTHER" id="PTHR24422:SF19">
    <property type="entry name" value="CHEMOTAXIS PROTEIN METHYLTRANSFERASE"/>
    <property type="match status" value="1"/>
</dbReference>
<dbReference type="InterPro" id="IPR000780">
    <property type="entry name" value="CheR_MeTrfase"/>
</dbReference>
<dbReference type="SUPFAM" id="SSF53335">
    <property type="entry name" value="S-adenosyl-L-methionine-dependent methyltransferases"/>
    <property type="match status" value="1"/>
</dbReference>
<dbReference type="SUPFAM" id="SSF47757">
    <property type="entry name" value="Chemotaxis receptor methyltransferase CheR, N-terminal domain"/>
    <property type="match status" value="1"/>
</dbReference>
<keyword evidence="3 5" id="KW-0808">Transferase</keyword>
<evidence type="ECO:0000256" key="1">
    <source>
        <dbReference type="ARBA" id="ARBA00001541"/>
    </source>
</evidence>
<keyword evidence="4 5" id="KW-0949">S-adenosyl-L-methionine</keyword>
<dbReference type="EC" id="2.1.1.80" evidence="5"/>
<evidence type="ECO:0000313" key="8">
    <source>
        <dbReference type="Proteomes" id="UP001281305"/>
    </source>
</evidence>
<evidence type="ECO:0000256" key="2">
    <source>
        <dbReference type="ARBA" id="ARBA00022603"/>
    </source>
</evidence>
<comment type="function">
    <text evidence="5">Methylation of the membrane-bound methyl-accepting chemotaxis proteins (MCP) to form gamma-glutamyl methyl ester residues in MCP.</text>
</comment>
<reference evidence="7 8" key="1">
    <citation type="submission" date="2024-02" db="EMBL/GenBank/DDBJ databases">
        <title>Roseovarius strain W115 nov., isolated from a marine algae.</title>
        <authorList>
            <person name="Lee M.W."/>
            <person name="Lee J.K."/>
            <person name="Kim J.M."/>
            <person name="Choi D.G."/>
            <person name="Baek J.H."/>
            <person name="Bayburt H."/>
            <person name="Jung J.J."/>
            <person name="Han D.M."/>
            <person name="Jeon C.O."/>
        </authorList>
    </citation>
    <scope>NUCLEOTIDE SEQUENCE [LARGE SCALE GENOMIC DNA]</scope>
    <source>
        <strain evidence="7 8">W115</strain>
    </source>
</reference>
<dbReference type="Gene3D" id="1.10.155.10">
    <property type="entry name" value="Chemotaxis receptor methyltransferase CheR, N-terminal domain"/>
    <property type="match status" value="1"/>
</dbReference>
<dbReference type="PIRSF" id="PIRSF000410">
    <property type="entry name" value="CheR"/>
    <property type="match status" value="1"/>
</dbReference>
<proteinExistence type="predicted"/>
<dbReference type="PRINTS" id="PR00996">
    <property type="entry name" value="CHERMTFRASE"/>
</dbReference>
<evidence type="ECO:0000256" key="4">
    <source>
        <dbReference type="ARBA" id="ARBA00022691"/>
    </source>
</evidence>
<dbReference type="EMBL" id="CP146606">
    <property type="protein sequence ID" value="WYK18642.1"/>
    <property type="molecule type" value="Genomic_DNA"/>
</dbReference>
<dbReference type="PANTHER" id="PTHR24422">
    <property type="entry name" value="CHEMOTAXIS PROTEIN METHYLTRANSFERASE"/>
    <property type="match status" value="1"/>
</dbReference>
<evidence type="ECO:0000259" key="6">
    <source>
        <dbReference type="PROSITE" id="PS50123"/>
    </source>
</evidence>
<organism evidence="7 8">
    <name type="scientific">Roseovarius rhodophyticola</name>
    <dbReference type="NCBI Taxonomy" id="3080827"/>
    <lineage>
        <taxon>Bacteria</taxon>
        <taxon>Pseudomonadati</taxon>
        <taxon>Pseudomonadota</taxon>
        <taxon>Alphaproteobacteria</taxon>
        <taxon>Rhodobacterales</taxon>
        <taxon>Roseobacteraceae</taxon>
        <taxon>Roseovarius</taxon>
    </lineage>
</organism>
<dbReference type="InterPro" id="IPR022641">
    <property type="entry name" value="CheR_N"/>
</dbReference>
<dbReference type="InterPro" id="IPR029063">
    <property type="entry name" value="SAM-dependent_MTases_sf"/>
</dbReference>
<dbReference type="Pfam" id="PF01739">
    <property type="entry name" value="CheR"/>
    <property type="match status" value="1"/>
</dbReference>
<dbReference type="RefSeq" id="WP_339106774.1">
    <property type="nucleotide sequence ID" value="NZ_CP146606.1"/>
</dbReference>
<dbReference type="InterPro" id="IPR050903">
    <property type="entry name" value="Bact_Chemotaxis_MeTrfase"/>
</dbReference>
<keyword evidence="2 5" id="KW-0489">Methyltransferase</keyword>
<dbReference type="InterPro" id="IPR036804">
    <property type="entry name" value="CheR_N_sf"/>
</dbReference>
<protein>
    <recommendedName>
        <fullName evidence="5">Chemotaxis protein methyltransferase</fullName>
        <ecNumber evidence="5">2.1.1.80</ecNumber>
    </recommendedName>
</protein>
<dbReference type="InterPro" id="IPR026024">
    <property type="entry name" value="Chemotaxis_MeTrfase_CheR"/>
</dbReference>
<name>A0ABZ2TFZ1_9RHOB</name>
<comment type="catalytic activity">
    <reaction evidence="1 5">
        <text>L-glutamyl-[protein] + S-adenosyl-L-methionine = [protein]-L-glutamate 5-O-methyl ester + S-adenosyl-L-homocysteine</text>
        <dbReference type="Rhea" id="RHEA:24452"/>
        <dbReference type="Rhea" id="RHEA-COMP:10208"/>
        <dbReference type="Rhea" id="RHEA-COMP:10311"/>
        <dbReference type="ChEBI" id="CHEBI:29973"/>
        <dbReference type="ChEBI" id="CHEBI:57856"/>
        <dbReference type="ChEBI" id="CHEBI:59789"/>
        <dbReference type="ChEBI" id="CHEBI:82795"/>
        <dbReference type="EC" id="2.1.1.80"/>
    </reaction>
</comment>
<evidence type="ECO:0000256" key="3">
    <source>
        <dbReference type="ARBA" id="ARBA00022679"/>
    </source>
</evidence>
<dbReference type="Gene3D" id="3.40.50.150">
    <property type="entry name" value="Vaccinia Virus protein VP39"/>
    <property type="match status" value="1"/>
</dbReference>
<accession>A0ABZ2TFZ1</accession>
<dbReference type="SMART" id="SM00138">
    <property type="entry name" value="MeTrc"/>
    <property type="match status" value="1"/>
</dbReference>
<evidence type="ECO:0000313" key="7">
    <source>
        <dbReference type="EMBL" id="WYK18642.1"/>
    </source>
</evidence>
<dbReference type="PROSITE" id="PS50123">
    <property type="entry name" value="CHER"/>
    <property type="match status" value="1"/>
</dbReference>
<keyword evidence="8" id="KW-1185">Reference proteome</keyword>